<evidence type="ECO:0000256" key="2">
    <source>
        <dbReference type="ARBA" id="ARBA00008821"/>
    </source>
</evidence>
<feature type="transmembrane region" description="Helical" evidence="7">
    <location>
        <begin position="319"/>
        <end position="337"/>
    </location>
</feature>
<evidence type="ECO:0000256" key="4">
    <source>
        <dbReference type="ARBA" id="ARBA00022692"/>
    </source>
</evidence>
<feature type="transmembrane region" description="Helical" evidence="7">
    <location>
        <begin position="99"/>
        <end position="117"/>
    </location>
</feature>
<protein>
    <submittedName>
        <fullName evidence="8">Uracil/xanthine transporter</fullName>
    </submittedName>
</protein>
<feature type="transmembrane region" description="Helical" evidence="7">
    <location>
        <begin position="378"/>
        <end position="398"/>
    </location>
</feature>
<feature type="transmembrane region" description="Helical" evidence="7">
    <location>
        <begin position="404"/>
        <end position="423"/>
    </location>
</feature>
<name>A0ABT2E709_9ENTR</name>
<dbReference type="Pfam" id="PF00860">
    <property type="entry name" value="Xan_ur_permease"/>
    <property type="match status" value="1"/>
</dbReference>
<dbReference type="Proteomes" id="UP001205357">
    <property type="component" value="Unassembled WGS sequence"/>
</dbReference>
<proteinExistence type="inferred from homology"/>
<reference evidence="8 9" key="1">
    <citation type="submission" date="2022-04" db="EMBL/GenBank/DDBJ databases">
        <title>Proposal of a three novel species of Scandinavium, Scandinavium hiltneri, Scandinavium manionii, Scandinavium tedordense.</title>
        <authorList>
            <person name="Maddock D.W."/>
            <person name="Brady C.L."/>
            <person name="Denman S."/>
            <person name="Arnold D."/>
        </authorList>
    </citation>
    <scope>NUCLEOTIDE SEQUENCE [LARGE SCALE GENOMIC DNA]</scope>
    <source>
        <strain evidence="8 9">H11S7</strain>
    </source>
</reference>
<feature type="transmembrane region" description="Helical" evidence="7">
    <location>
        <begin position="281"/>
        <end position="307"/>
    </location>
</feature>
<comment type="subcellular location">
    <subcellularLocation>
        <location evidence="1">Membrane</location>
        <topology evidence="1">Multi-pass membrane protein</topology>
    </subcellularLocation>
</comment>
<evidence type="ECO:0000256" key="5">
    <source>
        <dbReference type="ARBA" id="ARBA00022989"/>
    </source>
</evidence>
<evidence type="ECO:0000256" key="3">
    <source>
        <dbReference type="ARBA" id="ARBA00022448"/>
    </source>
</evidence>
<keyword evidence="4 7" id="KW-0812">Transmembrane</keyword>
<dbReference type="PANTHER" id="PTHR42810:SF6">
    <property type="entry name" value="PURINE PERMEASE YBBY-RELATED"/>
    <property type="match status" value="1"/>
</dbReference>
<sequence length="433" mass="46304">MMNVSLSRDSALSGFQWFFFIFCNTVVVPPTLQSAFQLPDAALFTLIQFAFLSTALACLAQAFLGHQRAIMEGPTGLWWGTILTVTLAETARGTPVDSIAWSLAVGIGCSGILTLVLGASGLGQRLARWFSPAVMVVFMLLLGAQLTSIFFKGMLGLPFGADHVAQGVQMLPFLLALAVMLLVIGMIILLPPRVSRYALLVGTLVGWVAWRLCYPAPSISGPGAHWQFFPLGHGGELKPGIILTALLAGIVNVSNTYGALRGTDVFYPQKTAGPSPYSRSFIVSGAMTVLTVPLGVVPFSPFVSSIGLITQTGDSTRRAFVIGSLCCLAVAVFPPLTRLFCTLPLAVSSAVMLVSYLPLLYSSLAFSQQLTLTPRNCYRLALPLFAGIFLMGLPPLYLQAVPLIVRPLLSNGLLVGILLALAMDNLIPWQRLK</sequence>
<accession>A0ABT2E709</accession>
<feature type="transmembrane region" description="Helical" evidence="7">
    <location>
        <begin position="129"/>
        <end position="151"/>
    </location>
</feature>
<feature type="transmembrane region" description="Helical" evidence="7">
    <location>
        <begin position="171"/>
        <end position="190"/>
    </location>
</feature>
<evidence type="ECO:0000256" key="1">
    <source>
        <dbReference type="ARBA" id="ARBA00004141"/>
    </source>
</evidence>
<keyword evidence="9" id="KW-1185">Reference proteome</keyword>
<keyword evidence="3" id="KW-0813">Transport</keyword>
<evidence type="ECO:0000256" key="6">
    <source>
        <dbReference type="ARBA" id="ARBA00023136"/>
    </source>
</evidence>
<evidence type="ECO:0000256" key="7">
    <source>
        <dbReference type="SAM" id="Phobius"/>
    </source>
</evidence>
<keyword evidence="5 7" id="KW-1133">Transmembrane helix</keyword>
<dbReference type="EMBL" id="JALIGE010000076">
    <property type="protein sequence ID" value="MCS2163685.1"/>
    <property type="molecule type" value="Genomic_DNA"/>
</dbReference>
<feature type="transmembrane region" description="Helical" evidence="7">
    <location>
        <begin position="41"/>
        <end position="64"/>
    </location>
</feature>
<evidence type="ECO:0000313" key="9">
    <source>
        <dbReference type="Proteomes" id="UP001205357"/>
    </source>
</evidence>
<evidence type="ECO:0000313" key="8">
    <source>
        <dbReference type="EMBL" id="MCS2163685.1"/>
    </source>
</evidence>
<comment type="caution">
    <text evidence="8">The sequence shown here is derived from an EMBL/GenBank/DDBJ whole genome shotgun (WGS) entry which is preliminary data.</text>
</comment>
<dbReference type="NCBIfam" id="NF008502">
    <property type="entry name" value="PRK11412.1"/>
    <property type="match status" value="1"/>
</dbReference>
<dbReference type="PANTHER" id="PTHR42810">
    <property type="entry name" value="PURINE PERMEASE C1399.01C-RELATED"/>
    <property type="match status" value="1"/>
</dbReference>
<comment type="similarity">
    <text evidence="2">Belongs to the nucleobase:cation symporter-2 (NCS2) (TC 2.A.40) family.</text>
</comment>
<feature type="transmembrane region" description="Helical" evidence="7">
    <location>
        <begin position="197"/>
        <end position="217"/>
    </location>
</feature>
<organism evidence="8 9">
    <name type="scientific">Scandinavium hiltneri</name>
    <dbReference type="NCBI Taxonomy" id="2926519"/>
    <lineage>
        <taxon>Bacteria</taxon>
        <taxon>Pseudomonadati</taxon>
        <taxon>Pseudomonadota</taxon>
        <taxon>Gammaproteobacteria</taxon>
        <taxon>Enterobacterales</taxon>
        <taxon>Enterobacteriaceae</taxon>
        <taxon>Scandinavium</taxon>
    </lineage>
</organism>
<gene>
    <name evidence="8" type="ORF">MUU47_21675</name>
</gene>
<dbReference type="InterPro" id="IPR006043">
    <property type="entry name" value="NCS2"/>
</dbReference>
<dbReference type="RefSeq" id="WP_258990216.1">
    <property type="nucleotide sequence ID" value="NZ_JALIGE010000076.1"/>
</dbReference>
<keyword evidence="6 7" id="KW-0472">Membrane</keyword>
<dbReference type="NCBIfam" id="NF037981">
    <property type="entry name" value="NCS2_1"/>
    <property type="match status" value="1"/>
</dbReference>
<feature type="transmembrane region" description="Helical" evidence="7">
    <location>
        <begin position="343"/>
        <end position="366"/>
    </location>
</feature>